<comment type="similarity">
    <text evidence="2">Belongs to the glycosyl hydrolase 20 family.</text>
</comment>
<keyword evidence="5" id="KW-0326">Glycosidase</keyword>
<dbReference type="Gene3D" id="3.20.20.80">
    <property type="entry name" value="Glycosidases"/>
    <property type="match status" value="1"/>
</dbReference>
<evidence type="ECO:0000313" key="11">
    <source>
        <dbReference type="EMBL" id="MFC0349536.1"/>
    </source>
</evidence>
<dbReference type="PANTHER" id="PTHR22600">
    <property type="entry name" value="BETA-HEXOSAMINIDASE"/>
    <property type="match status" value="1"/>
</dbReference>
<dbReference type="CDD" id="cd06563">
    <property type="entry name" value="GH20_chitobiase-like"/>
    <property type="match status" value="1"/>
</dbReference>
<evidence type="ECO:0000313" key="12">
    <source>
        <dbReference type="Proteomes" id="UP001589844"/>
    </source>
</evidence>
<evidence type="ECO:0000256" key="3">
    <source>
        <dbReference type="ARBA" id="ARBA00012663"/>
    </source>
</evidence>
<evidence type="ECO:0000256" key="1">
    <source>
        <dbReference type="ARBA" id="ARBA00001231"/>
    </source>
</evidence>
<evidence type="ECO:0000259" key="9">
    <source>
        <dbReference type="Pfam" id="PF00728"/>
    </source>
</evidence>
<dbReference type="EC" id="3.2.1.52" evidence="3"/>
<organism evidence="11 12">
    <name type="scientific">Undibacterium danionis</name>
    <dbReference type="NCBI Taxonomy" id="1812100"/>
    <lineage>
        <taxon>Bacteria</taxon>
        <taxon>Pseudomonadati</taxon>
        <taxon>Pseudomonadota</taxon>
        <taxon>Betaproteobacteria</taxon>
        <taxon>Burkholderiales</taxon>
        <taxon>Oxalobacteraceae</taxon>
        <taxon>Undibacterium</taxon>
    </lineage>
</organism>
<dbReference type="PANTHER" id="PTHR22600:SF57">
    <property type="entry name" value="BETA-N-ACETYLHEXOSAMINIDASE"/>
    <property type="match status" value="1"/>
</dbReference>
<keyword evidence="4" id="KW-0378">Hydrolase</keyword>
<feature type="domain" description="Glycoside hydrolase family 20 catalytic" evidence="9">
    <location>
        <begin position="164"/>
        <end position="508"/>
    </location>
</feature>
<evidence type="ECO:0000256" key="7">
    <source>
        <dbReference type="ARBA" id="ARBA00033000"/>
    </source>
</evidence>
<dbReference type="EMBL" id="JBHLXJ010000007">
    <property type="protein sequence ID" value="MFC0349536.1"/>
    <property type="molecule type" value="Genomic_DNA"/>
</dbReference>
<evidence type="ECO:0000256" key="2">
    <source>
        <dbReference type="ARBA" id="ARBA00006285"/>
    </source>
</evidence>
<proteinExistence type="inferred from homology"/>
<evidence type="ECO:0000256" key="5">
    <source>
        <dbReference type="ARBA" id="ARBA00023295"/>
    </source>
</evidence>
<feature type="signal peptide" evidence="8">
    <location>
        <begin position="1"/>
        <end position="27"/>
    </location>
</feature>
<gene>
    <name evidence="11" type="ORF">ACFFJH_06935</name>
</gene>
<keyword evidence="12" id="KW-1185">Reference proteome</keyword>
<sequence>MSRSVFVLGSALWLGLCQLVFSPQANAATTPNALPIIPLPQKIVSQQGVFKLDSKVKIYAADLASQSNAKLLIAALASTQAWQLTLHQGLPTKMDKNLIVFRTPKDAAITDESYQLNIQANTVELIGSERGQFYALQSLLQLLPLQRQPVVQLPLAQIQDQPRFAWRGMHLDVGRHMFSVEFIKKLLDQMAVYKLNTFHWHLTEDQGWRIEIKRYPKLTEIGGYRKQTTKDRNYQPYIGDGEPYGGYYTQEQIKEVVAYARNKHIDVVPEIELPGHSLAALAAYPELACTPGPFEVGTNWGIFEDIYCPSEQTFTFLENVLTEVIALFPSPYLHIGGDEAPKTRWKASPLAQEVMRREGLKNEEELQSYFIRRVEKFINSKGKRLIGWDEILEGGLAPNATVMSWRGEEGGIAAAKEGHDVIMSPTSWCYFDAGQGPKEQELWQLGGEISMAKVYSYNPVPKILTAAEQSRIRGVQANVWTEYLRTSEKVEYMVFPRILAMAEVAWSAQEQRRFDDFEQRIVTHYPRLSAQKIAYRIPRPQGLDQITVQNDQATLTLKAPVAGSKMYLSLDGSAPDTNVLHYRKPVSFKASPTQPVVVKVLTVLADGRRSAIQQVQVPAVNVSPAK</sequence>
<dbReference type="SUPFAM" id="SSF55545">
    <property type="entry name" value="beta-N-acetylhexosaminidase-like domain"/>
    <property type="match status" value="1"/>
</dbReference>
<comment type="catalytic activity">
    <reaction evidence="1">
        <text>Hydrolysis of terminal non-reducing N-acetyl-D-hexosamine residues in N-acetyl-beta-D-hexosaminides.</text>
        <dbReference type="EC" id="3.2.1.52"/>
    </reaction>
</comment>
<evidence type="ECO:0000256" key="4">
    <source>
        <dbReference type="ARBA" id="ARBA00022801"/>
    </source>
</evidence>
<dbReference type="InterPro" id="IPR015882">
    <property type="entry name" value="HEX_bac_N"/>
</dbReference>
<dbReference type="InterPro" id="IPR029018">
    <property type="entry name" value="Hex-like_dom2"/>
</dbReference>
<dbReference type="InterPro" id="IPR025705">
    <property type="entry name" value="Beta_hexosaminidase_sua/sub"/>
</dbReference>
<dbReference type="Gene3D" id="3.30.379.10">
    <property type="entry name" value="Chitobiase/beta-hexosaminidase domain 2-like"/>
    <property type="match status" value="1"/>
</dbReference>
<keyword evidence="8" id="KW-0732">Signal</keyword>
<evidence type="ECO:0000259" key="10">
    <source>
        <dbReference type="Pfam" id="PF02838"/>
    </source>
</evidence>
<comment type="caution">
    <text evidence="11">The sequence shown here is derived from an EMBL/GenBank/DDBJ whole genome shotgun (WGS) entry which is preliminary data.</text>
</comment>
<feature type="domain" description="Beta-hexosaminidase bacterial type N-terminal" evidence="10">
    <location>
        <begin position="35"/>
        <end position="161"/>
    </location>
</feature>
<dbReference type="Pfam" id="PF00728">
    <property type="entry name" value="Glyco_hydro_20"/>
    <property type="match status" value="1"/>
</dbReference>
<dbReference type="InterPro" id="IPR017853">
    <property type="entry name" value="GH"/>
</dbReference>
<evidence type="ECO:0000256" key="8">
    <source>
        <dbReference type="SAM" id="SignalP"/>
    </source>
</evidence>
<protein>
    <recommendedName>
        <fullName evidence="3">beta-N-acetylhexosaminidase</fullName>
        <ecNumber evidence="3">3.2.1.52</ecNumber>
    </recommendedName>
    <alternativeName>
        <fullName evidence="6">Beta-N-acetylhexosaminidase</fullName>
    </alternativeName>
    <alternativeName>
        <fullName evidence="7">N-acetyl-beta-glucosaminidase</fullName>
    </alternativeName>
</protein>
<dbReference type="PRINTS" id="PR00738">
    <property type="entry name" value="GLHYDRLASE20"/>
</dbReference>
<dbReference type="SUPFAM" id="SSF51445">
    <property type="entry name" value="(Trans)glycosidases"/>
    <property type="match status" value="1"/>
</dbReference>
<feature type="chain" id="PRO_5046279451" description="beta-N-acetylhexosaminidase" evidence="8">
    <location>
        <begin position="28"/>
        <end position="626"/>
    </location>
</feature>
<dbReference type="Pfam" id="PF02838">
    <property type="entry name" value="Glyco_hydro_20b"/>
    <property type="match status" value="1"/>
</dbReference>
<evidence type="ECO:0000256" key="6">
    <source>
        <dbReference type="ARBA" id="ARBA00030512"/>
    </source>
</evidence>
<reference evidence="11 12" key="1">
    <citation type="submission" date="2024-09" db="EMBL/GenBank/DDBJ databases">
        <authorList>
            <person name="Sun Q."/>
            <person name="Mori K."/>
        </authorList>
    </citation>
    <scope>NUCLEOTIDE SEQUENCE [LARGE SCALE GENOMIC DNA]</scope>
    <source>
        <strain evidence="11 12">CCM 8677</strain>
    </source>
</reference>
<dbReference type="Proteomes" id="UP001589844">
    <property type="component" value="Unassembled WGS sequence"/>
</dbReference>
<accession>A0ABV6ICJ0</accession>
<dbReference type="InterPro" id="IPR015883">
    <property type="entry name" value="Glyco_hydro_20_cat"/>
</dbReference>
<name>A0ABV6ICJ0_9BURK</name>
<dbReference type="RefSeq" id="WP_390211197.1">
    <property type="nucleotide sequence ID" value="NZ_JBHLXJ010000007.1"/>
</dbReference>